<dbReference type="Proteomes" id="UP001589607">
    <property type="component" value="Unassembled WGS sequence"/>
</dbReference>
<sequence length="227" mass="26095">MRNLLFYIFILFSSLSINAQINELGVFLGGTNYIGDVGPTTYISPNKPAFGIIYKWNRSPRHSWRFSYIHGQIGSNDYDSDVPSRNLRGINFQNNIDEFSAGLEFNFFDFDLHNSDWAMTPYVSTGLNYFIYNENYIVNKTDKLDYRHSQFAIPMIIGLKTRLFSHFVLGAEIGARYTFTDNLDGSNPRNNNLKGFQFGNLNSKDWYVFSGITLTYTFGKNPCFCAN</sequence>
<reference evidence="2 3" key="1">
    <citation type="submission" date="2024-09" db="EMBL/GenBank/DDBJ databases">
        <authorList>
            <person name="Sun Q."/>
            <person name="Mori K."/>
        </authorList>
    </citation>
    <scope>NUCLEOTIDE SEQUENCE [LARGE SCALE GENOMIC DNA]</scope>
    <source>
        <strain evidence="2 3">CECT 7955</strain>
    </source>
</reference>
<protein>
    <submittedName>
        <fullName evidence="2">DUF6089 family protein</fullName>
    </submittedName>
</protein>
<evidence type="ECO:0000313" key="3">
    <source>
        <dbReference type="Proteomes" id="UP001589607"/>
    </source>
</evidence>
<dbReference type="Pfam" id="PF19573">
    <property type="entry name" value="DUF6089"/>
    <property type="match status" value="1"/>
</dbReference>
<comment type="caution">
    <text evidence="2">The sequence shown here is derived from an EMBL/GenBank/DDBJ whole genome shotgun (WGS) entry which is preliminary data.</text>
</comment>
<organism evidence="2 3">
    <name type="scientific">Flavobacterium jumunjinense</name>
    <dbReference type="NCBI Taxonomy" id="998845"/>
    <lineage>
        <taxon>Bacteria</taxon>
        <taxon>Pseudomonadati</taxon>
        <taxon>Bacteroidota</taxon>
        <taxon>Flavobacteriia</taxon>
        <taxon>Flavobacteriales</taxon>
        <taxon>Flavobacteriaceae</taxon>
        <taxon>Flavobacterium</taxon>
    </lineage>
</organism>
<evidence type="ECO:0000259" key="1">
    <source>
        <dbReference type="Pfam" id="PF19573"/>
    </source>
</evidence>
<evidence type="ECO:0000313" key="2">
    <source>
        <dbReference type="EMBL" id="MFB9098785.1"/>
    </source>
</evidence>
<proteinExistence type="predicted"/>
<name>A0ABV5GVD6_9FLAO</name>
<dbReference type="Gene3D" id="2.40.160.20">
    <property type="match status" value="1"/>
</dbReference>
<dbReference type="RefSeq" id="WP_236458496.1">
    <property type="nucleotide sequence ID" value="NZ_CBCSGE010000001.1"/>
</dbReference>
<keyword evidence="3" id="KW-1185">Reference proteome</keyword>
<dbReference type="InterPro" id="IPR011250">
    <property type="entry name" value="OMP/PagP_B-barrel"/>
</dbReference>
<dbReference type="InterPro" id="IPR045743">
    <property type="entry name" value="DUF6089"/>
</dbReference>
<feature type="domain" description="DUF6089" evidence="1">
    <location>
        <begin position="3"/>
        <end position="227"/>
    </location>
</feature>
<gene>
    <name evidence="2" type="ORF">ACFFVF_19950</name>
</gene>
<dbReference type="SUPFAM" id="SSF56925">
    <property type="entry name" value="OMPA-like"/>
    <property type="match status" value="1"/>
</dbReference>
<accession>A0ABV5GVD6</accession>
<dbReference type="EMBL" id="JBHMEY010000094">
    <property type="protein sequence ID" value="MFB9098785.1"/>
    <property type="molecule type" value="Genomic_DNA"/>
</dbReference>